<protein>
    <submittedName>
        <fullName evidence="1">Uncharacterized protein</fullName>
    </submittedName>
</protein>
<keyword evidence="2" id="KW-1185">Reference proteome</keyword>
<evidence type="ECO:0000313" key="2">
    <source>
        <dbReference type="Proteomes" id="UP001055115"/>
    </source>
</evidence>
<dbReference type="EMBL" id="BQXU01000017">
    <property type="protein sequence ID" value="GKT46823.1"/>
    <property type="molecule type" value="Genomic_DNA"/>
</dbReference>
<dbReference type="Proteomes" id="UP001055115">
    <property type="component" value="Unassembled WGS sequence"/>
</dbReference>
<gene>
    <name evidence="1" type="ORF">ColSpa_07004</name>
</gene>
<proteinExistence type="predicted"/>
<reference evidence="1 2" key="1">
    <citation type="submission" date="2022-03" db="EMBL/GenBank/DDBJ databases">
        <title>Genome data of Colletotrichum spp.</title>
        <authorList>
            <person name="Utami Y.D."/>
            <person name="Hiruma K."/>
        </authorList>
    </citation>
    <scope>NUCLEOTIDE SEQUENCE [LARGE SCALE GENOMIC DNA]</scope>
    <source>
        <strain evidence="1 2">MAFF 239500</strain>
    </source>
</reference>
<dbReference type="GeneID" id="73327806"/>
<sequence>MSLKGTRMNGYNNGKESGIGLREILEKREAHLAGVEFRTRAVLLERTPLRSGAVSWGLGADVGVGAAQSVAACRRNLGNALNETCSKDCAARDCSCPRLVRWERHARGLGFMRAAP</sequence>
<name>A0AA37P2P1_9PEZI</name>
<accession>A0AA37P2P1</accession>
<comment type="caution">
    <text evidence="1">The sequence shown here is derived from an EMBL/GenBank/DDBJ whole genome shotgun (WGS) entry which is preliminary data.</text>
</comment>
<dbReference type="AlphaFoldDB" id="A0AA37P2P1"/>
<evidence type="ECO:0000313" key="1">
    <source>
        <dbReference type="EMBL" id="GKT46823.1"/>
    </source>
</evidence>
<dbReference type="RefSeq" id="XP_049129173.1">
    <property type="nucleotide sequence ID" value="XM_049273216.1"/>
</dbReference>
<organism evidence="1 2">
    <name type="scientific">Colletotrichum spaethianum</name>
    <dbReference type="NCBI Taxonomy" id="700344"/>
    <lineage>
        <taxon>Eukaryota</taxon>
        <taxon>Fungi</taxon>
        <taxon>Dikarya</taxon>
        <taxon>Ascomycota</taxon>
        <taxon>Pezizomycotina</taxon>
        <taxon>Sordariomycetes</taxon>
        <taxon>Hypocreomycetidae</taxon>
        <taxon>Glomerellales</taxon>
        <taxon>Glomerellaceae</taxon>
        <taxon>Colletotrichum</taxon>
        <taxon>Colletotrichum spaethianum species complex</taxon>
    </lineage>
</organism>